<reference evidence="1" key="1">
    <citation type="journal article" date="2021" name="Proc. Natl. Acad. Sci. U.S.A.">
        <title>A Catalog of Tens of Thousands of Viruses from Human Metagenomes Reveals Hidden Associations with Chronic Diseases.</title>
        <authorList>
            <person name="Tisza M.J."/>
            <person name="Buck C.B."/>
        </authorList>
    </citation>
    <scope>NUCLEOTIDE SEQUENCE</scope>
    <source>
        <strain evidence="1">CtQLz13</strain>
    </source>
</reference>
<organism evidence="1">
    <name type="scientific">Siphoviridae sp. ctQLz13</name>
    <dbReference type="NCBI Taxonomy" id="2825492"/>
    <lineage>
        <taxon>Viruses</taxon>
        <taxon>Duplodnaviria</taxon>
        <taxon>Heunggongvirae</taxon>
        <taxon>Uroviricota</taxon>
        <taxon>Caudoviricetes</taxon>
    </lineage>
</organism>
<sequence length="52" mass="5972">MAYTAQKSQADFVVYTDKTGKEVLKTSRSTVLIPKIRWNGVGIKWLEEKVKE</sequence>
<dbReference type="EMBL" id="BK015262">
    <property type="protein sequence ID" value="DAD98445.1"/>
    <property type="molecule type" value="Genomic_DNA"/>
</dbReference>
<accession>A0A8S5NUI3</accession>
<evidence type="ECO:0000313" key="1">
    <source>
        <dbReference type="EMBL" id="DAD98445.1"/>
    </source>
</evidence>
<protein>
    <submittedName>
        <fullName evidence="1">Uncharacterized protein</fullName>
    </submittedName>
</protein>
<proteinExistence type="predicted"/>
<name>A0A8S5NUI3_9CAUD</name>